<evidence type="ECO:0000256" key="24">
    <source>
        <dbReference type="ARBA" id="ARBA00036059"/>
    </source>
</evidence>
<evidence type="ECO:0000256" key="41">
    <source>
        <dbReference type="ARBA" id="ARBA00048120"/>
    </source>
</evidence>
<comment type="catalytic activity">
    <reaction evidence="30">
        <text>1-hexadecanoyl-2-(9Z-octadecenoyl)-sn-glycerol + CDP-choline = 1-hexadecanoyl-2-(9Z-octadecenoyl)-sn-glycero-3-phosphocholine + CMP + H(+)</text>
        <dbReference type="Rhea" id="RHEA:54244"/>
        <dbReference type="ChEBI" id="CHEBI:15378"/>
        <dbReference type="ChEBI" id="CHEBI:58779"/>
        <dbReference type="ChEBI" id="CHEBI:60377"/>
        <dbReference type="ChEBI" id="CHEBI:73001"/>
        <dbReference type="ChEBI" id="CHEBI:75466"/>
    </reaction>
    <physiologicalReaction direction="left-to-right" evidence="30">
        <dbReference type="Rhea" id="RHEA:54245"/>
    </physiologicalReaction>
</comment>
<comment type="caution">
    <text evidence="49">The sequence shown here is derived from an EMBL/GenBank/DDBJ whole genome shotgun (WGS) entry which is preliminary data.</text>
</comment>
<keyword evidence="20" id="KW-0539">Nucleus</keyword>
<feature type="compositionally biased region" description="Polar residues" evidence="46">
    <location>
        <begin position="44"/>
        <end position="61"/>
    </location>
</feature>
<dbReference type="EC" id="2.7.8.2" evidence="35"/>
<feature type="transmembrane region" description="Helical" evidence="47">
    <location>
        <begin position="277"/>
        <end position="297"/>
    </location>
</feature>
<comment type="catalytic activity">
    <reaction evidence="27">
        <text>1,2-di-(9Z-hexadecenoyl)-sn-glycerol + CDP-ethanolamine = 1,2-di-(9Z-hexadecenoyl)-sn-glycero-3-phosphoethanolamine + CMP + H(+)</text>
        <dbReference type="Rhea" id="RHEA:54340"/>
        <dbReference type="ChEBI" id="CHEBI:15378"/>
        <dbReference type="ChEBI" id="CHEBI:57876"/>
        <dbReference type="ChEBI" id="CHEBI:60377"/>
        <dbReference type="ChEBI" id="CHEBI:84417"/>
        <dbReference type="ChEBI" id="CHEBI:138145"/>
    </reaction>
    <physiologicalReaction direction="left-to-right" evidence="27">
        <dbReference type="Rhea" id="RHEA:54341"/>
    </physiologicalReaction>
</comment>
<dbReference type="GO" id="GO:0005794">
    <property type="term" value="C:Golgi apparatus"/>
    <property type="evidence" value="ECO:0007669"/>
    <property type="project" value="TreeGrafter"/>
</dbReference>
<evidence type="ECO:0000256" key="9">
    <source>
        <dbReference type="ARBA" id="ARBA00022679"/>
    </source>
</evidence>
<dbReference type="GO" id="GO:0005789">
    <property type="term" value="C:endoplasmic reticulum membrane"/>
    <property type="evidence" value="ECO:0007669"/>
    <property type="project" value="UniProtKB-SubCell"/>
</dbReference>
<feature type="transmembrane region" description="Helical" evidence="47">
    <location>
        <begin position="377"/>
        <end position="397"/>
    </location>
</feature>
<evidence type="ECO:0000256" key="6">
    <source>
        <dbReference type="ARBA" id="ARBA00010441"/>
    </source>
</evidence>
<evidence type="ECO:0000256" key="21">
    <source>
        <dbReference type="ARBA" id="ARBA00023264"/>
    </source>
</evidence>
<dbReference type="Pfam" id="PF10277">
    <property type="entry name" value="Frag1"/>
    <property type="match status" value="1"/>
</dbReference>
<dbReference type="AlphaFoldDB" id="A0A484DFX2"/>
<keyword evidence="16 47" id="KW-0472">Membrane</keyword>
<dbReference type="EC" id="2.7.8.22" evidence="36"/>
<organism evidence="49 50">
    <name type="scientific">Perca flavescens</name>
    <name type="common">American yellow perch</name>
    <name type="synonym">Morone flavescens</name>
    <dbReference type="NCBI Taxonomy" id="8167"/>
    <lineage>
        <taxon>Eukaryota</taxon>
        <taxon>Metazoa</taxon>
        <taxon>Chordata</taxon>
        <taxon>Craniata</taxon>
        <taxon>Vertebrata</taxon>
        <taxon>Euteleostomi</taxon>
        <taxon>Actinopterygii</taxon>
        <taxon>Neopterygii</taxon>
        <taxon>Teleostei</taxon>
        <taxon>Neoteleostei</taxon>
        <taxon>Acanthomorphata</taxon>
        <taxon>Eupercaria</taxon>
        <taxon>Perciformes</taxon>
        <taxon>Percoidei</taxon>
        <taxon>Percidae</taxon>
        <taxon>Percinae</taxon>
        <taxon>Perca</taxon>
    </lineage>
</organism>
<evidence type="ECO:0000256" key="13">
    <source>
        <dbReference type="ARBA" id="ARBA00022842"/>
    </source>
</evidence>
<feature type="region of interest" description="Disordered" evidence="46">
    <location>
        <begin position="18"/>
        <end position="77"/>
    </location>
</feature>
<comment type="catalytic activity">
    <reaction evidence="40">
        <text>CDP-ethanolamine + 1,2-di-(9Z-octadecenoyl)-sn-glycerol = 1,2-di-(9Z-octadecenoyl)-sn-glycero-3-phosphoethanolamine + CMP + H(+)</text>
        <dbReference type="Rhea" id="RHEA:54248"/>
        <dbReference type="ChEBI" id="CHEBI:15378"/>
        <dbReference type="ChEBI" id="CHEBI:52333"/>
        <dbReference type="ChEBI" id="CHEBI:57876"/>
        <dbReference type="ChEBI" id="CHEBI:60377"/>
        <dbReference type="ChEBI" id="CHEBI:74986"/>
    </reaction>
    <physiologicalReaction direction="left-to-right" evidence="40">
        <dbReference type="Rhea" id="RHEA:54249"/>
    </physiologicalReaction>
</comment>
<dbReference type="STRING" id="8167.A0A484DFX2"/>
<evidence type="ECO:0000256" key="33">
    <source>
        <dbReference type="ARBA" id="ARBA00037891"/>
    </source>
</evidence>
<evidence type="ECO:0000256" key="8">
    <source>
        <dbReference type="ARBA" id="ARBA00022516"/>
    </source>
</evidence>
<comment type="cofactor">
    <cofactor evidence="1">
        <name>Mn(2+)</name>
        <dbReference type="ChEBI" id="CHEBI:29035"/>
    </cofactor>
</comment>
<comment type="function">
    <text evidence="31">Catalyzes both phosphatidylcholine and phosphatidylethanolamine biosynthesis from CDP-choline and CDP-ethanolamine, respectively. Involved in protein-dependent process of phospholipid transport to distribute phosphatidyl choline to the lumenal surface. Has a higher cholinephosphotransferase activity than ethanolaminephosphotransferase activity.</text>
</comment>
<evidence type="ECO:0000256" key="36">
    <source>
        <dbReference type="ARBA" id="ARBA00038994"/>
    </source>
</evidence>
<comment type="catalytic activity">
    <reaction evidence="23">
        <text>1-hexadecanoyl-2-(9Z-octadecenoyl)-sn-glycerol + CDP-ethanolamine = 1-hexadecanoyl-2-(9Z-octadecenoyl)-sn-glycero-3-phosphoethanolamine + CMP + H(+)</text>
        <dbReference type="Rhea" id="RHEA:54252"/>
        <dbReference type="ChEBI" id="CHEBI:15378"/>
        <dbReference type="ChEBI" id="CHEBI:57876"/>
        <dbReference type="ChEBI" id="CHEBI:60377"/>
        <dbReference type="ChEBI" id="CHEBI:73007"/>
        <dbReference type="ChEBI" id="CHEBI:75466"/>
    </reaction>
    <physiologicalReaction direction="left-to-right" evidence="23">
        <dbReference type="Rhea" id="RHEA:54253"/>
    </physiologicalReaction>
</comment>
<dbReference type="GO" id="GO:0031965">
    <property type="term" value="C:nuclear membrane"/>
    <property type="evidence" value="ECO:0007669"/>
    <property type="project" value="UniProtKB-SubCell"/>
</dbReference>
<comment type="similarity">
    <text evidence="6 45">Belongs to the CDP-alcohol phosphatidyltransferase class-I family.</text>
</comment>
<evidence type="ECO:0000256" key="30">
    <source>
        <dbReference type="ARBA" id="ARBA00036890"/>
    </source>
</evidence>
<dbReference type="GO" id="GO:0046872">
    <property type="term" value="F:metal ion binding"/>
    <property type="evidence" value="ECO:0007669"/>
    <property type="project" value="UniProtKB-KW"/>
</dbReference>
<evidence type="ECO:0000256" key="4">
    <source>
        <dbReference type="ARBA" id="ARBA00004477"/>
    </source>
</evidence>
<dbReference type="EC" id="2.7.8.1" evidence="34"/>
<keyword evidence="50" id="KW-1185">Reference proteome</keyword>
<evidence type="ECO:0000256" key="7">
    <source>
        <dbReference type="ARBA" id="ARBA00011738"/>
    </source>
</evidence>
<feature type="domain" description="CWH43-like N-terminal" evidence="48">
    <location>
        <begin position="472"/>
        <end position="697"/>
    </location>
</feature>
<dbReference type="InterPro" id="IPR014472">
    <property type="entry name" value="CHOPT"/>
</dbReference>
<evidence type="ECO:0000256" key="43">
    <source>
        <dbReference type="ARBA" id="ARBA00048188"/>
    </source>
</evidence>
<keyword evidence="8" id="KW-0444">Lipid biosynthesis</keyword>
<comment type="pathway">
    <text evidence="32">Phospholipid metabolism; phosphatidylcholine biosynthesis; phosphatidylcholine from phosphocholine: step 2/2.</text>
</comment>
<feature type="transmembrane region" description="Helical" evidence="47">
    <location>
        <begin position="423"/>
        <end position="445"/>
    </location>
</feature>
<comment type="catalytic activity">
    <reaction evidence="25">
        <text>1-hexadecanoyl-2-(4Z,7Z,10Z,13Z,16Z,19Z-docosahexaenoyl)-sn-glycerol + CDP-choline = 1-hexadecanoyl-2-(4Z,7Z,10Z,13Z,16Z,19Z-docosahexaenoyl)-sn-glycero-3-phosphocholine + CMP + H(+)</text>
        <dbReference type="Rhea" id="RHEA:54332"/>
        <dbReference type="ChEBI" id="CHEBI:15378"/>
        <dbReference type="ChEBI" id="CHEBI:58779"/>
        <dbReference type="ChEBI" id="CHEBI:60377"/>
        <dbReference type="ChEBI" id="CHEBI:74963"/>
        <dbReference type="ChEBI" id="CHEBI:82949"/>
    </reaction>
    <physiologicalReaction direction="left-to-right" evidence="25">
        <dbReference type="Rhea" id="RHEA:54333"/>
    </physiologicalReaction>
</comment>
<evidence type="ECO:0000256" key="32">
    <source>
        <dbReference type="ARBA" id="ARBA00037890"/>
    </source>
</evidence>
<keyword evidence="14 47" id="KW-1133">Transmembrane helix</keyword>
<evidence type="ECO:0000256" key="12">
    <source>
        <dbReference type="ARBA" id="ARBA00022824"/>
    </source>
</evidence>
<evidence type="ECO:0000256" key="14">
    <source>
        <dbReference type="ARBA" id="ARBA00022989"/>
    </source>
</evidence>
<keyword evidence="15" id="KW-0443">Lipid metabolism</keyword>
<comment type="catalytic activity">
    <reaction evidence="22">
        <text>1,2-di-(9Z-hexadecenoyl)-sn-glycerol + CDP-choline = 1,2-di-(9Z-hexadecenoyl)-sn-glycero-3-phosphocholine + CMP + H(+)</text>
        <dbReference type="Rhea" id="RHEA:54336"/>
        <dbReference type="ChEBI" id="CHEBI:15378"/>
        <dbReference type="ChEBI" id="CHEBI:58779"/>
        <dbReference type="ChEBI" id="CHEBI:60377"/>
        <dbReference type="ChEBI" id="CHEBI:83717"/>
        <dbReference type="ChEBI" id="CHEBI:84417"/>
    </reaction>
    <physiologicalReaction direction="left-to-right" evidence="22">
        <dbReference type="Rhea" id="RHEA:54337"/>
    </physiologicalReaction>
</comment>
<feature type="transmembrane region" description="Helical" evidence="47">
    <location>
        <begin position="148"/>
        <end position="169"/>
    </location>
</feature>
<evidence type="ECO:0000256" key="25">
    <source>
        <dbReference type="ARBA" id="ARBA00036100"/>
    </source>
</evidence>
<feature type="transmembrane region" description="Helical" evidence="47">
    <location>
        <begin position="518"/>
        <end position="538"/>
    </location>
</feature>
<feature type="transmembrane region" description="Helical" evidence="47">
    <location>
        <begin position="466"/>
        <end position="491"/>
    </location>
</feature>
<keyword evidence="9 45" id="KW-0808">Transferase</keyword>
<feature type="transmembrane region" description="Helical" evidence="47">
    <location>
        <begin position="620"/>
        <end position="646"/>
    </location>
</feature>
<comment type="subcellular location">
    <subcellularLocation>
        <location evidence="4">Endoplasmic reticulum membrane</location>
        <topology evidence="4">Multi-pass membrane protein</topology>
    </subcellularLocation>
    <subcellularLocation>
        <location evidence="3">Nucleus membrane</location>
        <topology evidence="3">Multi-pass membrane protein</topology>
    </subcellularLocation>
</comment>
<evidence type="ECO:0000256" key="5">
    <source>
        <dbReference type="ARBA" id="ARBA00005189"/>
    </source>
</evidence>
<proteinExistence type="inferred from homology"/>
<keyword evidence="13" id="KW-0460">Magnesium</keyword>
<keyword evidence="11" id="KW-0479">Metal-binding</keyword>
<dbReference type="GO" id="GO:0004307">
    <property type="term" value="F:ethanolaminephosphotransferase activity"/>
    <property type="evidence" value="ECO:0007669"/>
    <property type="project" value="UniProtKB-EC"/>
</dbReference>
<evidence type="ECO:0000256" key="28">
    <source>
        <dbReference type="ARBA" id="ARBA00036651"/>
    </source>
</evidence>
<dbReference type="PANTHER" id="PTHR10414">
    <property type="entry name" value="ETHANOLAMINEPHOSPHOTRANSFERASE"/>
    <property type="match status" value="1"/>
</dbReference>
<keyword evidence="19" id="KW-0464">Manganese</keyword>
<evidence type="ECO:0000256" key="27">
    <source>
        <dbReference type="ARBA" id="ARBA00036341"/>
    </source>
</evidence>
<feature type="transmembrane region" description="Helical" evidence="47">
    <location>
        <begin position="666"/>
        <end position="691"/>
    </location>
</feature>
<comment type="catalytic activity">
    <reaction evidence="26">
        <text>1,2-didecanoyl-sn-glycerol + CDP-choline = 1,2-didecanoyl-sn-glycero-3-phosphocholine + CMP + H(+)</text>
        <dbReference type="Rhea" id="RHEA:54236"/>
        <dbReference type="ChEBI" id="CHEBI:15378"/>
        <dbReference type="ChEBI" id="CHEBI:18155"/>
        <dbReference type="ChEBI" id="CHEBI:58779"/>
        <dbReference type="ChEBI" id="CHEBI:60377"/>
        <dbReference type="ChEBI" id="CHEBI:78226"/>
    </reaction>
    <physiologicalReaction direction="left-to-right" evidence="26">
        <dbReference type="Rhea" id="RHEA:54237"/>
    </physiologicalReaction>
</comment>
<evidence type="ECO:0000256" key="23">
    <source>
        <dbReference type="ARBA" id="ARBA00035972"/>
    </source>
</evidence>
<feature type="transmembrane region" description="Helical" evidence="47">
    <location>
        <begin position="242"/>
        <end position="262"/>
    </location>
</feature>
<gene>
    <name evidence="49" type="ORF">EPR50_G00035270</name>
</gene>
<evidence type="ECO:0000256" key="10">
    <source>
        <dbReference type="ARBA" id="ARBA00022692"/>
    </source>
</evidence>
<evidence type="ECO:0000256" key="37">
    <source>
        <dbReference type="ARBA" id="ARBA00039228"/>
    </source>
</evidence>
<evidence type="ECO:0000256" key="40">
    <source>
        <dbReference type="ARBA" id="ARBA00047910"/>
    </source>
</evidence>
<evidence type="ECO:0000256" key="47">
    <source>
        <dbReference type="SAM" id="Phobius"/>
    </source>
</evidence>
<dbReference type="GO" id="GO:0006646">
    <property type="term" value="P:phosphatidylethanolamine biosynthetic process"/>
    <property type="evidence" value="ECO:0007669"/>
    <property type="project" value="TreeGrafter"/>
</dbReference>
<comment type="catalytic activity">
    <reaction evidence="43">
        <text>a 1-O-(1Z-alkenyl)-2-acyl-sn-glycerol + CDP-choline = a 1-O-(1Z-alkenyl)-2-acyl-sn-glycero-3-phosphocholine + CMP + H(+)</text>
        <dbReference type="Rhea" id="RHEA:36227"/>
        <dbReference type="ChEBI" id="CHEBI:15378"/>
        <dbReference type="ChEBI" id="CHEBI:58779"/>
        <dbReference type="ChEBI" id="CHEBI:60377"/>
        <dbReference type="ChEBI" id="CHEBI:77286"/>
        <dbReference type="ChEBI" id="CHEBI:77296"/>
        <dbReference type="EC" id="2.7.8.22"/>
    </reaction>
    <physiologicalReaction direction="left-to-right" evidence="43">
        <dbReference type="Rhea" id="RHEA:36228"/>
    </physiologicalReaction>
</comment>
<evidence type="ECO:0000256" key="34">
    <source>
        <dbReference type="ARBA" id="ARBA00038986"/>
    </source>
</evidence>
<evidence type="ECO:0000256" key="2">
    <source>
        <dbReference type="ARBA" id="ARBA00001946"/>
    </source>
</evidence>
<evidence type="ECO:0000256" key="18">
    <source>
        <dbReference type="ARBA" id="ARBA00023209"/>
    </source>
</evidence>
<keyword evidence="18" id="KW-0594">Phospholipid biosynthesis</keyword>
<dbReference type="GO" id="GO:0047359">
    <property type="term" value="F:1-alkenyl-2-acylglycerol choline phosphotransferase activity"/>
    <property type="evidence" value="ECO:0007669"/>
    <property type="project" value="UniProtKB-EC"/>
</dbReference>
<feature type="transmembrane region" description="Helical" evidence="47">
    <location>
        <begin position="347"/>
        <end position="365"/>
    </location>
</feature>
<evidence type="ECO:0000256" key="16">
    <source>
        <dbReference type="ARBA" id="ARBA00023136"/>
    </source>
</evidence>
<evidence type="ECO:0000256" key="31">
    <source>
        <dbReference type="ARBA" id="ARBA00037663"/>
    </source>
</evidence>
<dbReference type="EMBL" id="SCKG01000004">
    <property type="protein sequence ID" value="TDH14336.1"/>
    <property type="molecule type" value="Genomic_DNA"/>
</dbReference>
<evidence type="ECO:0000256" key="29">
    <source>
        <dbReference type="ARBA" id="ARBA00036748"/>
    </source>
</evidence>
<dbReference type="PROSITE" id="PS00379">
    <property type="entry name" value="CDP_ALCOHOL_P_TRANSF"/>
    <property type="match status" value="1"/>
</dbReference>
<evidence type="ECO:0000256" key="26">
    <source>
        <dbReference type="ARBA" id="ARBA00036329"/>
    </source>
</evidence>
<evidence type="ECO:0000256" key="3">
    <source>
        <dbReference type="ARBA" id="ARBA00004232"/>
    </source>
</evidence>
<dbReference type="InterPro" id="IPR019402">
    <property type="entry name" value="CWH43_N"/>
</dbReference>
<dbReference type="PANTHER" id="PTHR10414:SF27">
    <property type="entry name" value="CHOLINE_ETHANOLAMINEPHOSPHOTRANSFERASE 1"/>
    <property type="match status" value="1"/>
</dbReference>
<feature type="transmembrane region" description="Helical" evidence="47">
    <location>
        <begin position="582"/>
        <end position="608"/>
    </location>
</feature>
<dbReference type="Proteomes" id="UP000295070">
    <property type="component" value="Chromosome 4"/>
</dbReference>
<evidence type="ECO:0000256" key="1">
    <source>
        <dbReference type="ARBA" id="ARBA00001936"/>
    </source>
</evidence>
<evidence type="ECO:0000256" key="20">
    <source>
        <dbReference type="ARBA" id="ARBA00023242"/>
    </source>
</evidence>
<evidence type="ECO:0000313" key="50">
    <source>
        <dbReference type="Proteomes" id="UP000295070"/>
    </source>
</evidence>
<dbReference type="InterPro" id="IPR043130">
    <property type="entry name" value="CDP-OH_PTrfase_TM_dom"/>
</dbReference>
<evidence type="ECO:0000259" key="48">
    <source>
        <dbReference type="Pfam" id="PF10277"/>
    </source>
</evidence>
<comment type="catalytic activity">
    <reaction evidence="29">
        <text>1-O-hexadecyl-2-(5Z,8Z,11Z,14Z-eicosatetraenoyl)-sn-glycerol + CDP-choline = 1-O-hexadecyl-2-(5Z,8Z,11Z,14Z)-eicosatetraenoyl-sn-glycero-3-phosphocholine + CMP + H(+)</text>
        <dbReference type="Rhea" id="RHEA:54352"/>
        <dbReference type="ChEBI" id="CHEBI:15378"/>
        <dbReference type="ChEBI" id="CHEBI:55430"/>
        <dbReference type="ChEBI" id="CHEBI:58779"/>
        <dbReference type="ChEBI" id="CHEBI:60377"/>
        <dbReference type="ChEBI" id="CHEBI:77184"/>
    </reaction>
    <physiologicalReaction direction="left-to-right" evidence="29">
        <dbReference type="Rhea" id="RHEA:54353"/>
    </physiologicalReaction>
</comment>
<comment type="catalytic activity">
    <reaction evidence="24">
        <text>1-O-hexadecyl-2-acetyl-sn-glycerol + CDP-choline = 1-O-hexadecyl-2-acetyl-sn-glycero-3-phosphocholine + CMP + H(+)</text>
        <dbReference type="Rhea" id="RHEA:54348"/>
        <dbReference type="ChEBI" id="CHEBI:15378"/>
        <dbReference type="ChEBI" id="CHEBI:44811"/>
        <dbReference type="ChEBI" id="CHEBI:58779"/>
        <dbReference type="ChEBI" id="CHEBI:60377"/>
        <dbReference type="ChEBI" id="CHEBI:75936"/>
    </reaction>
    <physiologicalReaction direction="left-to-right" evidence="24">
        <dbReference type="Rhea" id="RHEA:54349"/>
    </physiologicalReaction>
</comment>
<evidence type="ECO:0000313" key="49">
    <source>
        <dbReference type="EMBL" id="TDH14336.1"/>
    </source>
</evidence>
<feature type="transmembrane region" description="Helical" evidence="47">
    <location>
        <begin position="175"/>
        <end position="193"/>
    </location>
</feature>
<evidence type="ECO:0000256" key="39">
    <source>
        <dbReference type="ARBA" id="ARBA00047335"/>
    </source>
</evidence>
<comment type="catalytic activity">
    <reaction evidence="39">
        <text>1-O-alkyl-2-acyl-sn-glycerol + CDP-choline = a 1-O-alkyl-2-acyl-sn-glycero-3-phosphocholine + CMP + H(+)</text>
        <dbReference type="Rhea" id="RHEA:36179"/>
        <dbReference type="ChEBI" id="CHEBI:15378"/>
        <dbReference type="ChEBI" id="CHEBI:36702"/>
        <dbReference type="ChEBI" id="CHEBI:52595"/>
        <dbReference type="ChEBI" id="CHEBI:58779"/>
        <dbReference type="ChEBI" id="CHEBI:60377"/>
        <dbReference type="EC" id="2.7.8.2"/>
    </reaction>
    <physiologicalReaction direction="left-to-right" evidence="39">
        <dbReference type="Rhea" id="RHEA:36180"/>
    </physiologicalReaction>
</comment>
<accession>A0A484DFX2</accession>
<comment type="subunit">
    <text evidence="7">Homodimer.</text>
</comment>
<dbReference type="FunFam" id="1.20.120.1760:FF:000002">
    <property type="entry name" value="Choline/ethanolamine phosphotransferase 1"/>
    <property type="match status" value="1"/>
</dbReference>
<evidence type="ECO:0000256" key="44">
    <source>
        <dbReference type="ARBA" id="ARBA00048570"/>
    </source>
</evidence>
<dbReference type="Gene3D" id="1.20.120.1760">
    <property type="match status" value="1"/>
</dbReference>
<keyword evidence="17" id="KW-0325">Glycoprotein</keyword>
<comment type="catalytic activity">
    <reaction evidence="28">
        <text>1,2-dioctanoyl-sn-glycerol + CDP-choline = 1,2-dioctanoyl-sn-glycero-3-phosphocholine + CMP + H(+)</text>
        <dbReference type="Rhea" id="RHEA:54232"/>
        <dbReference type="ChEBI" id="CHEBI:15378"/>
        <dbReference type="ChEBI" id="CHEBI:58779"/>
        <dbReference type="ChEBI" id="CHEBI:60377"/>
        <dbReference type="ChEBI" id="CHEBI:76979"/>
        <dbReference type="ChEBI" id="CHEBI:78228"/>
    </reaction>
    <physiologicalReaction direction="left-to-right" evidence="28">
        <dbReference type="Rhea" id="RHEA:54233"/>
    </physiologicalReaction>
</comment>
<evidence type="ECO:0000256" key="38">
    <source>
        <dbReference type="ARBA" id="ARBA00042366"/>
    </source>
</evidence>
<dbReference type="Pfam" id="PF01066">
    <property type="entry name" value="CDP-OH_P_transf"/>
    <property type="match status" value="1"/>
</dbReference>
<keyword evidence="21" id="KW-1208">Phospholipid metabolism</keyword>
<comment type="catalytic activity">
    <reaction evidence="42">
        <text>CDP-choline + 1,2-di-(9Z-octadecenoyl)-sn-glycerol = 1,2-di-(9Z-octadecenoyl)-sn-glycero-3-phosphocholine + CMP + H(+)</text>
        <dbReference type="Rhea" id="RHEA:54240"/>
        <dbReference type="ChEBI" id="CHEBI:15378"/>
        <dbReference type="ChEBI" id="CHEBI:52333"/>
        <dbReference type="ChEBI" id="CHEBI:58779"/>
        <dbReference type="ChEBI" id="CHEBI:60377"/>
        <dbReference type="ChEBI" id="CHEBI:74669"/>
    </reaction>
    <physiologicalReaction direction="left-to-right" evidence="42">
        <dbReference type="Rhea" id="RHEA:54241"/>
    </physiologicalReaction>
</comment>
<evidence type="ECO:0000256" key="46">
    <source>
        <dbReference type="SAM" id="MobiDB-lite"/>
    </source>
</evidence>
<comment type="pathway">
    <text evidence="33">Phospholipid metabolism; phosphatidylethanolamine biosynthesis; phosphatidylethanolamine from ethanolamine: step 3/3.</text>
</comment>
<dbReference type="InterPro" id="IPR048254">
    <property type="entry name" value="CDP_ALCOHOL_P_TRANSF_CS"/>
</dbReference>
<reference evidence="49 50" key="1">
    <citation type="submission" date="2019-01" db="EMBL/GenBank/DDBJ databases">
        <title>A chromosome-scale genome assembly of the yellow perch, Perca flavescens.</title>
        <authorList>
            <person name="Feron R."/>
            <person name="Morvezen R."/>
            <person name="Bestin A."/>
            <person name="Haffray P."/>
            <person name="Klopp C."/>
            <person name="Zahm M."/>
            <person name="Cabau C."/>
            <person name="Roques C."/>
            <person name="Donnadieu C."/>
            <person name="Bouchez O."/>
            <person name="Christie M."/>
            <person name="Larson W."/>
            <person name="Guiguen Y."/>
        </authorList>
    </citation>
    <scope>NUCLEOTIDE SEQUENCE [LARGE SCALE GENOMIC DNA]</scope>
    <source>
        <strain evidence="49">YP-PL-M2</strain>
        <tissue evidence="49">Blood</tissue>
    </source>
</reference>
<comment type="pathway">
    <text evidence="5">Lipid metabolism.</text>
</comment>
<comment type="cofactor">
    <cofactor evidence="2">
        <name>Mg(2+)</name>
        <dbReference type="ChEBI" id="CHEBI:18420"/>
    </cofactor>
</comment>
<evidence type="ECO:0000256" key="42">
    <source>
        <dbReference type="ARBA" id="ARBA00048186"/>
    </source>
</evidence>
<dbReference type="GO" id="GO:0004142">
    <property type="term" value="F:diacylglycerol cholinephosphotransferase activity"/>
    <property type="evidence" value="ECO:0007669"/>
    <property type="project" value="UniProtKB-EC"/>
</dbReference>
<protein>
    <recommendedName>
        <fullName evidence="37">Choline/ethanolaminephosphotransferase 1</fullName>
        <ecNumber evidence="34">2.7.8.1</ecNumber>
        <ecNumber evidence="35">2.7.8.2</ecNumber>
        <ecNumber evidence="36">2.7.8.22</ecNumber>
    </recommendedName>
    <alternativeName>
        <fullName evidence="38">1-alkenyl-2-acylglycerol choline phosphotransferase</fullName>
    </alternativeName>
</protein>
<evidence type="ECO:0000256" key="17">
    <source>
        <dbReference type="ARBA" id="ARBA00023180"/>
    </source>
</evidence>
<evidence type="ECO:0000256" key="45">
    <source>
        <dbReference type="RuleBase" id="RU003750"/>
    </source>
</evidence>
<evidence type="ECO:0000256" key="22">
    <source>
        <dbReference type="ARBA" id="ARBA00035878"/>
    </source>
</evidence>
<keyword evidence="12" id="KW-0256">Endoplasmic reticulum</keyword>
<evidence type="ECO:0000256" key="15">
    <source>
        <dbReference type="ARBA" id="ARBA00023098"/>
    </source>
</evidence>
<evidence type="ECO:0000256" key="19">
    <source>
        <dbReference type="ARBA" id="ARBA00023211"/>
    </source>
</evidence>
<evidence type="ECO:0000256" key="11">
    <source>
        <dbReference type="ARBA" id="ARBA00022723"/>
    </source>
</evidence>
<keyword evidence="10 47" id="KW-0812">Transmembrane</keyword>
<dbReference type="InterPro" id="IPR000462">
    <property type="entry name" value="CDP-OH_P_trans"/>
</dbReference>
<feature type="transmembrane region" description="Helical" evidence="47">
    <location>
        <begin position="558"/>
        <end position="576"/>
    </location>
</feature>
<feature type="transmembrane region" description="Helical" evidence="47">
    <location>
        <begin position="309"/>
        <end position="327"/>
    </location>
</feature>
<sequence length="732" mass="81276">MFTSFFQCLERALTAPRTAHGSRPLTGQIQRQDSGRGGAKAIGDQTSRQKGSMSATGQQQAGGLRSRRGLGRDKDPGQGMGMEAACWLAPGVLRRLIELPSPPLSRHQLKRLEEHRYSSAGRSLLEPLMQRYWEWLVGRVPSWIAPNLITIIGLATNVFTTLVLIYYCPTATEQAPLWAYLLCAVGLFIYQSLDAIDGKQARRTNSSSPLGELFDHGCDSLSTVFVVLGTSIAVQMGTNPDWMFFCCFAGMFMFYCAHWQTYVSGTLRFGIIDVTEVQLFIIIMYLLAAVGGSALWQSMIPILNIQMKMIPAICTFLGAIFSCTNYFRVIFTGGVGKNGSTIAGTSVLSPVLHIGSVIILAMMIYKKSAVQLFEKHPCLYILAFGFVSAKITNKLVVAHMTKSEMHLHDLAFLGPGLLFLDQYFNSFIDEYLVLWIALIISFFDLQEDCGRWRTRITTHSEETMWWFQQGLCFLPAALVVWTAASFVFAYITAVSLRHVDPLVPYISDTGTMAPERCVFGIMLDVSAFLGIATVYVRYKQVEALTGEGEFKLNRLNRFGLLLGLISSFGMCVVANFQKTTLFSMHLVGAVLTFGVGALYIVVQTLLSLHMQPHVHSRTIYLVRLSLGLWTMSSIISMFVSSVIMYSSLPGVDVPHKLHWTPGETGYTAHIISTVSEWSLAFSFISFFLTYIRDFQKIHLRAEADVQSSHLYDNWPHDGVAASESSPLLAGGT</sequence>
<comment type="catalytic activity">
    <reaction evidence="41">
        <text>CDP-ethanolamine + a 1,2-diacyl-sn-glycerol = a 1,2-diacyl-sn-glycero-3-phosphoethanolamine + CMP + H(+)</text>
        <dbReference type="Rhea" id="RHEA:32943"/>
        <dbReference type="ChEBI" id="CHEBI:15378"/>
        <dbReference type="ChEBI" id="CHEBI:17815"/>
        <dbReference type="ChEBI" id="CHEBI:57876"/>
        <dbReference type="ChEBI" id="CHEBI:60377"/>
        <dbReference type="ChEBI" id="CHEBI:64612"/>
        <dbReference type="EC" id="2.7.8.1"/>
    </reaction>
    <physiologicalReaction direction="left-to-right" evidence="41">
        <dbReference type="Rhea" id="RHEA:32944"/>
    </physiologicalReaction>
</comment>
<name>A0A484DFX2_PERFV</name>
<comment type="catalytic activity">
    <reaction evidence="44">
        <text>CDP-choline + a 1,2-diacyl-sn-glycerol = a 1,2-diacyl-sn-glycero-3-phosphocholine + CMP + H(+)</text>
        <dbReference type="Rhea" id="RHEA:32939"/>
        <dbReference type="ChEBI" id="CHEBI:15378"/>
        <dbReference type="ChEBI" id="CHEBI:17815"/>
        <dbReference type="ChEBI" id="CHEBI:57643"/>
        <dbReference type="ChEBI" id="CHEBI:58779"/>
        <dbReference type="ChEBI" id="CHEBI:60377"/>
        <dbReference type="EC" id="2.7.8.2"/>
    </reaction>
    <physiologicalReaction direction="left-to-right" evidence="44">
        <dbReference type="Rhea" id="RHEA:32940"/>
    </physiologicalReaction>
</comment>
<evidence type="ECO:0000256" key="35">
    <source>
        <dbReference type="ARBA" id="ARBA00038987"/>
    </source>
</evidence>